<organism evidence="2 3">
    <name type="scientific">Caerostris extrusa</name>
    <name type="common">Bark spider</name>
    <name type="synonym">Caerostris bankana</name>
    <dbReference type="NCBI Taxonomy" id="172846"/>
    <lineage>
        <taxon>Eukaryota</taxon>
        <taxon>Metazoa</taxon>
        <taxon>Ecdysozoa</taxon>
        <taxon>Arthropoda</taxon>
        <taxon>Chelicerata</taxon>
        <taxon>Arachnida</taxon>
        <taxon>Araneae</taxon>
        <taxon>Araneomorphae</taxon>
        <taxon>Entelegynae</taxon>
        <taxon>Araneoidea</taxon>
        <taxon>Araneidae</taxon>
        <taxon>Caerostris</taxon>
    </lineage>
</organism>
<gene>
    <name evidence="2" type="ORF">CEXT_390611</name>
</gene>
<comment type="caution">
    <text evidence="2">The sequence shown here is derived from an EMBL/GenBank/DDBJ whole genome shotgun (WGS) entry which is preliminary data.</text>
</comment>
<feature type="non-terminal residue" evidence="2">
    <location>
        <position position="1"/>
    </location>
</feature>
<reference evidence="2 3" key="1">
    <citation type="submission" date="2021-06" db="EMBL/GenBank/DDBJ databases">
        <title>Caerostris extrusa draft genome.</title>
        <authorList>
            <person name="Kono N."/>
            <person name="Arakawa K."/>
        </authorList>
    </citation>
    <scope>NUCLEOTIDE SEQUENCE [LARGE SCALE GENOMIC DNA]</scope>
</reference>
<evidence type="ECO:0000313" key="2">
    <source>
        <dbReference type="EMBL" id="GIY62408.1"/>
    </source>
</evidence>
<protein>
    <submittedName>
        <fullName evidence="2">Uncharacterized protein</fullName>
    </submittedName>
</protein>
<feature type="compositionally biased region" description="Polar residues" evidence="1">
    <location>
        <begin position="37"/>
        <end position="47"/>
    </location>
</feature>
<dbReference type="EMBL" id="BPLR01013616">
    <property type="protein sequence ID" value="GIY62408.1"/>
    <property type="molecule type" value="Genomic_DNA"/>
</dbReference>
<dbReference type="AlphaFoldDB" id="A0AAV4UXE0"/>
<evidence type="ECO:0000313" key="3">
    <source>
        <dbReference type="Proteomes" id="UP001054945"/>
    </source>
</evidence>
<keyword evidence="3" id="KW-1185">Reference proteome</keyword>
<evidence type="ECO:0000256" key="1">
    <source>
        <dbReference type="SAM" id="MobiDB-lite"/>
    </source>
</evidence>
<accession>A0AAV4UXE0</accession>
<proteinExistence type="predicted"/>
<dbReference type="Proteomes" id="UP001054945">
    <property type="component" value="Unassembled WGS sequence"/>
</dbReference>
<sequence>YPASSKGYILQDSVRDVVYRSFDSEFSLWWEPDFNTQSAQKSETSGHTQKDLVKDIQMPN</sequence>
<feature type="region of interest" description="Disordered" evidence="1">
    <location>
        <begin position="37"/>
        <end position="60"/>
    </location>
</feature>
<name>A0AAV4UXE0_CAEEX</name>